<comment type="caution">
    <text evidence="1">The sequence shown here is derived from an EMBL/GenBank/DDBJ whole genome shotgun (WGS) entry which is preliminary data.</text>
</comment>
<dbReference type="AlphaFoldDB" id="A0A5J4SRL3"/>
<proteinExistence type="predicted"/>
<protein>
    <submittedName>
        <fullName evidence="1">Uncharacterized protein</fullName>
    </submittedName>
</protein>
<name>A0A5J4SRL3_9ZZZZ</name>
<evidence type="ECO:0000313" key="1">
    <source>
        <dbReference type="EMBL" id="KAA6348462.1"/>
    </source>
</evidence>
<organism evidence="1">
    <name type="scientific">termite gut metagenome</name>
    <dbReference type="NCBI Taxonomy" id="433724"/>
    <lineage>
        <taxon>unclassified sequences</taxon>
        <taxon>metagenomes</taxon>
        <taxon>organismal metagenomes</taxon>
    </lineage>
</organism>
<dbReference type="EMBL" id="SNRY01000067">
    <property type="protein sequence ID" value="KAA6348462.1"/>
    <property type="molecule type" value="Genomic_DNA"/>
</dbReference>
<reference evidence="1" key="1">
    <citation type="submission" date="2019-03" db="EMBL/GenBank/DDBJ databases">
        <title>Single cell metagenomics reveals metabolic interactions within the superorganism composed of flagellate Streblomastix strix and complex community of Bacteroidetes bacteria on its surface.</title>
        <authorList>
            <person name="Treitli S.C."/>
            <person name="Kolisko M."/>
            <person name="Husnik F."/>
            <person name="Keeling P."/>
            <person name="Hampl V."/>
        </authorList>
    </citation>
    <scope>NUCLEOTIDE SEQUENCE</scope>
    <source>
        <strain evidence="1">STM</strain>
    </source>
</reference>
<sequence>MDEKEAIEETIKKLHESYQFHLGLAEFHENRAIDETCNAEEREFHLQKMKYNDTLCESISNQIKAIYTKKQNKNKTMEEKIKEVQEYFINKILNGEFEVNIEKSDEYALVIEIDEKYEFSIWAENDINSRQQYTTSKYPNFMQLGEFSDELKEVTDKHVVEYRSNHLNRLKEKEIRELELRLKKLRSDYQQD</sequence>
<gene>
    <name evidence="1" type="ORF">EZS27_004062</name>
</gene>
<accession>A0A5J4SRL3</accession>